<dbReference type="InterPro" id="IPR006571">
    <property type="entry name" value="TLDc_dom"/>
</dbReference>
<evidence type="ECO:0000313" key="2">
    <source>
        <dbReference type="EMBL" id="RHZ86023.1"/>
    </source>
</evidence>
<gene>
    <name evidence="2" type="ORF">Glove_57g89</name>
</gene>
<dbReference type="AlphaFoldDB" id="A0A397JM67"/>
<keyword evidence="3" id="KW-1185">Reference proteome</keyword>
<dbReference type="Proteomes" id="UP000266861">
    <property type="component" value="Unassembled WGS sequence"/>
</dbReference>
<feature type="domain" description="TLDc" evidence="1">
    <location>
        <begin position="52"/>
        <end position="269"/>
    </location>
</feature>
<dbReference type="OrthoDB" id="2439862at2759"/>
<sequence length="269" mass="30152">MVHEISGRSEQYNLESAEGGNKDGRLTGLGLQKMMRKHFYVVLHNRSSYFDKELENAATNENELSPWIDQKSTTYSLANIPYEFQLILLGSKDGFDPKKFWNMCNGQAGAIVVAKVAGTAEIFGGYNPLAWDNSKNDYIETNNSFIFSSKNGNIQNSILSRNTYGPLFGNFEFTIKSSVSDFTHEKCWCSSGSGNNYEKRIRTTSQDFSCSTTTTTKTIITNSLNYQAQHQQQQQQKFHSPITIIIKLIQKTPLSQASIPSVPSSTVSF</sequence>
<evidence type="ECO:0000259" key="1">
    <source>
        <dbReference type="PROSITE" id="PS51886"/>
    </source>
</evidence>
<evidence type="ECO:0000313" key="3">
    <source>
        <dbReference type="Proteomes" id="UP000266861"/>
    </source>
</evidence>
<name>A0A397JM67_9GLOM</name>
<proteinExistence type="predicted"/>
<comment type="caution">
    <text evidence="2">The sequence shown here is derived from an EMBL/GenBank/DDBJ whole genome shotgun (WGS) entry which is preliminary data.</text>
</comment>
<dbReference type="EMBL" id="PQFF01000054">
    <property type="protein sequence ID" value="RHZ86023.1"/>
    <property type="molecule type" value="Genomic_DNA"/>
</dbReference>
<reference evidence="2 3" key="1">
    <citation type="submission" date="2018-08" db="EMBL/GenBank/DDBJ databases">
        <title>Genome and evolution of the arbuscular mycorrhizal fungus Diversispora epigaea (formerly Glomus versiforme) and its bacterial endosymbionts.</title>
        <authorList>
            <person name="Sun X."/>
            <person name="Fei Z."/>
            <person name="Harrison M."/>
        </authorList>
    </citation>
    <scope>NUCLEOTIDE SEQUENCE [LARGE SCALE GENOMIC DNA]</scope>
    <source>
        <strain evidence="2 3">IT104</strain>
    </source>
</reference>
<dbReference type="Pfam" id="PF07534">
    <property type="entry name" value="TLD"/>
    <property type="match status" value="1"/>
</dbReference>
<protein>
    <recommendedName>
        <fullName evidence="1">TLDc domain-containing protein</fullName>
    </recommendedName>
</protein>
<dbReference type="PROSITE" id="PS51886">
    <property type="entry name" value="TLDC"/>
    <property type="match status" value="1"/>
</dbReference>
<organism evidence="2 3">
    <name type="scientific">Diversispora epigaea</name>
    <dbReference type="NCBI Taxonomy" id="1348612"/>
    <lineage>
        <taxon>Eukaryota</taxon>
        <taxon>Fungi</taxon>
        <taxon>Fungi incertae sedis</taxon>
        <taxon>Mucoromycota</taxon>
        <taxon>Glomeromycotina</taxon>
        <taxon>Glomeromycetes</taxon>
        <taxon>Diversisporales</taxon>
        <taxon>Diversisporaceae</taxon>
        <taxon>Diversispora</taxon>
    </lineage>
</organism>
<accession>A0A397JM67</accession>